<comment type="similarity">
    <text evidence="2">Belongs to the NAD(P)-dependent epimerase/dehydratase family. Dihydroflavonol-4-reductase subfamily.</text>
</comment>
<reference evidence="5 6" key="1">
    <citation type="journal article" date="2018" name="Mol. Biol. Evol.">
        <title>Broad Genomic Sampling Reveals a Smut Pathogenic Ancestry of the Fungal Clade Ustilaginomycotina.</title>
        <authorList>
            <person name="Kijpornyongpan T."/>
            <person name="Mondo S.J."/>
            <person name="Barry K."/>
            <person name="Sandor L."/>
            <person name="Lee J."/>
            <person name="Lipzen A."/>
            <person name="Pangilinan J."/>
            <person name="LaButti K."/>
            <person name="Hainaut M."/>
            <person name="Henrissat B."/>
            <person name="Grigoriev I.V."/>
            <person name="Spatafora J.W."/>
            <person name="Aime M.C."/>
        </authorList>
    </citation>
    <scope>NUCLEOTIDE SEQUENCE [LARGE SCALE GENOMIC DNA]</scope>
    <source>
        <strain evidence="5 6">MCA 3882</strain>
    </source>
</reference>
<dbReference type="CDD" id="cd05227">
    <property type="entry name" value="AR_SDR_e"/>
    <property type="match status" value="1"/>
</dbReference>
<keyword evidence="1" id="KW-0560">Oxidoreductase</keyword>
<name>A0A316VD48_9BASI</name>
<dbReference type="AlphaFoldDB" id="A0A316VD48"/>
<dbReference type="FunFam" id="3.40.50.720:FF:000191">
    <property type="entry name" value="Methylglyoxal reductase (NADPH-dependent)"/>
    <property type="match status" value="1"/>
</dbReference>
<dbReference type="SUPFAM" id="SSF51735">
    <property type="entry name" value="NAD(P)-binding Rossmann-fold domains"/>
    <property type="match status" value="1"/>
</dbReference>
<dbReference type="GO" id="GO:0016616">
    <property type="term" value="F:oxidoreductase activity, acting on the CH-OH group of donors, NAD or NADP as acceptor"/>
    <property type="evidence" value="ECO:0007669"/>
    <property type="project" value="TreeGrafter"/>
</dbReference>
<accession>A0A316VD48</accession>
<dbReference type="InterPro" id="IPR050425">
    <property type="entry name" value="NAD(P)_dehydrat-like"/>
</dbReference>
<gene>
    <name evidence="5" type="ORF">FA14DRAFT_69578</name>
</gene>
<dbReference type="InParanoid" id="A0A316VD48"/>
<dbReference type="PANTHER" id="PTHR10366:SF564">
    <property type="entry name" value="STEROL-4-ALPHA-CARBOXYLATE 3-DEHYDROGENASE, DECARBOXYLATING"/>
    <property type="match status" value="1"/>
</dbReference>
<dbReference type="FunCoup" id="A0A316VD48">
    <property type="interactions" value="46"/>
</dbReference>
<keyword evidence="6" id="KW-1185">Reference proteome</keyword>
<sequence length="355" mass="38666">MPAIGPGSLVLVTGASGFLAAHCVHQLLERGHSVRGTVRSNEKGEYLKKLFKRHGDKFQYVIAEDLEKPNVFDEAVKGVDGVLHTASPFHMNAEGRALDALVNPAVNGTKSVLASIAKENKVKRVVVTSSFAAIIDSKKVKPPHTFTEADWNESDPIQSEQEGNAQSPAINAYRASKTLAERAAWDFVEANKPSFDLATINPPLVLGPIIHQVNSPDSLNTSAANIWKLMHGGSPTAAVAVDVRDTAKAHVEALLRPDAGGQRFGPSYGPYTYQEVSDIIHATKVPIPDEWKKNTPTDINDSKAPVNLDGSKTERELGVQYHTFKQTIEDTLTSFVDYHNRGWKGVTSEEVLYLP</sequence>
<dbReference type="OrthoDB" id="2735536at2759"/>
<dbReference type="PANTHER" id="PTHR10366">
    <property type="entry name" value="NAD DEPENDENT EPIMERASE/DEHYDRATASE"/>
    <property type="match status" value="1"/>
</dbReference>
<dbReference type="STRING" id="1280837.A0A316VD48"/>
<evidence type="ECO:0000256" key="3">
    <source>
        <dbReference type="SAM" id="MobiDB-lite"/>
    </source>
</evidence>
<organism evidence="5 6">
    <name type="scientific">Meira miltonrushii</name>
    <dbReference type="NCBI Taxonomy" id="1280837"/>
    <lineage>
        <taxon>Eukaryota</taxon>
        <taxon>Fungi</taxon>
        <taxon>Dikarya</taxon>
        <taxon>Basidiomycota</taxon>
        <taxon>Ustilaginomycotina</taxon>
        <taxon>Exobasidiomycetes</taxon>
        <taxon>Exobasidiales</taxon>
        <taxon>Brachybasidiaceae</taxon>
        <taxon>Meira</taxon>
    </lineage>
</organism>
<evidence type="ECO:0000313" key="6">
    <source>
        <dbReference type="Proteomes" id="UP000245771"/>
    </source>
</evidence>
<dbReference type="Proteomes" id="UP000245771">
    <property type="component" value="Unassembled WGS sequence"/>
</dbReference>
<feature type="region of interest" description="Disordered" evidence="3">
    <location>
        <begin position="145"/>
        <end position="167"/>
    </location>
</feature>
<feature type="domain" description="NAD-dependent epimerase/dehydratase" evidence="4">
    <location>
        <begin position="10"/>
        <end position="261"/>
    </location>
</feature>
<evidence type="ECO:0000259" key="4">
    <source>
        <dbReference type="Pfam" id="PF01370"/>
    </source>
</evidence>
<dbReference type="InterPro" id="IPR036291">
    <property type="entry name" value="NAD(P)-bd_dom_sf"/>
</dbReference>
<dbReference type="EMBL" id="KZ819604">
    <property type="protein sequence ID" value="PWN34163.1"/>
    <property type="molecule type" value="Genomic_DNA"/>
</dbReference>
<protein>
    <submittedName>
        <fullName evidence="5">NAD(P)-binding protein</fullName>
    </submittedName>
</protein>
<dbReference type="GeneID" id="37024495"/>
<evidence type="ECO:0000256" key="1">
    <source>
        <dbReference type="ARBA" id="ARBA00023002"/>
    </source>
</evidence>
<dbReference type="Gene3D" id="3.40.50.720">
    <property type="entry name" value="NAD(P)-binding Rossmann-like Domain"/>
    <property type="match status" value="1"/>
</dbReference>
<dbReference type="InterPro" id="IPR001509">
    <property type="entry name" value="Epimerase_deHydtase"/>
</dbReference>
<proteinExistence type="inferred from homology"/>
<evidence type="ECO:0000313" key="5">
    <source>
        <dbReference type="EMBL" id="PWN34163.1"/>
    </source>
</evidence>
<feature type="compositionally biased region" description="Polar residues" evidence="3">
    <location>
        <begin position="155"/>
        <end position="167"/>
    </location>
</feature>
<evidence type="ECO:0000256" key="2">
    <source>
        <dbReference type="ARBA" id="ARBA00023445"/>
    </source>
</evidence>
<dbReference type="Pfam" id="PF01370">
    <property type="entry name" value="Epimerase"/>
    <property type="match status" value="1"/>
</dbReference>
<dbReference type="RefSeq" id="XP_025354465.1">
    <property type="nucleotide sequence ID" value="XM_025502714.1"/>
</dbReference>